<dbReference type="InterPro" id="IPR018580">
    <property type="entry name" value="Uncharacterised_YfhO"/>
</dbReference>
<comment type="caution">
    <text evidence="2">The sequence shown here is derived from an EMBL/GenBank/DDBJ whole genome shotgun (WGS) entry which is preliminary data.</text>
</comment>
<keyword evidence="1" id="KW-0812">Transmembrane</keyword>
<feature type="non-terminal residue" evidence="2">
    <location>
        <position position="1"/>
    </location>
</feature>
<sequence>NNAQDGIAVFSEIYYPDGWHVTIDGQPAELARADYILRTMYVPAGQHTIEMRFDPTSLHVTEGIAYGALALLVIGIIVAVLIAKRKYVKA</sequence>
<dbReference type="PANTHER" id="PTHR38454">
    <property type="entry name" value="INTEGRAL MEMBRANE PROTEIN-RELATED"/>
    <property type="match status" value="1"/>
</dbReference>
<dbReference type="RefSeq" id="WP_149941548.1">
    <property type="nucleotide sequence ID" value="NZ_VVZB01000171.1"/>
</dbReference>
<reference evidence="2 3" key="1">
    <citation type="journal article" date="2019" name="Nat. Med.">
        <title>A library of human gut bacterial isolates paired with longitudinal multiomics data enables mechanistic microbiome research.</title>
        <authorList>
            <person name="Poyet M."/>
            <person name="Groussin M."/>
            <person name="Gibbons S.M."/>
            <person name="Avila-Pacheco J."/>
            <person name="Jiang X."/>
            <person name="Kearney S.M."/>
            <person name="Perrotta A.R."/>
            <person name="Berdy B."/>
            <person name="Zhao S."/>
            <person name="Lieberman T.D."/>
            <person name="Swanson P.K."/>
            <person name="Smith M."/>
            <person name="Roesemann S."/>
            <person name="Alexander J.E."/>
            <person name="Rich S.A."/>
            <person name="Livny J."/>
            <person name="Vlamakis H."/>
            <person name="Clish C."/>
            <person name="Bullock K."/>
            <person name="Deik A."/>
            <person name="Scott J."/>
            <person name="Pierce K.A."/>
            <person name="Xavier R.J."/>
            <person name="Alm E.J."/>
        </authorList>
    </citation>
    <scope>NUCLEOTIDE SEQUENCE [LARGE SCALE GENOMIC DNA]</scope>
    <source>
        <strain evidence="2 3">BIOML-A5</strain>
    </source>
</reference>
<dbReference type="EMBL" id="VVZB01000171">
    <property type="protein sequence ID" value="KAA5377664.1"/>
    <property type="molecule type" value="Genomic_DNA"/>
</dbReference>
<evidence type="ECO:0000256" key="1">
    <source>
        <dbReference type="SAM" id="Phobius"/>
    </source>
</evidence>
<gene>
    <name evidence="2" type="ORF">F2Y61_24960</name>
</gene>
<dbReference type="Pfam" id="PF09586">
    <property type="entry name" value="YfhO"/>
    <property type="match status" value="1"/>
</dbReference>
<keyword evidence="1" id="KW-0472">Membrane</keyword>
<evidence type="ECO:0000313" key="2">
    <source>
        <dbReference type="EMBL" id="KAA5377664.1"/>
    </source>
</evidence>
<accession>A0A5M5ZLS8</accession>
<dbReference type="Proteomes" id="UP000347681">
    <property type="component" value="Unassembled WGS sequence"/>
</dbReference>
<evidence type="ECO:0000313" key="3">
    <source>
        <dbReference type="Proteomes" id="UP000347681"/>
    </source>
</evidence>
<proteinExistence type="predicted"/>
<name>A0A5M5ZLS8_9BACT</name>
<dbReference type="AlphaFoldDB" id="A0A5M5ZLS8"/>
<protein>
    <submittedName>
        <fullName evidence="2">YfhO family protein</fullName>
    </submittedName>
</protein>
<organism evidence="2 3">
    <name type="scientific">Phocaeicola dorei</name>
    <dbReference type="NCBI Taxonomy" id="357276"/>
    <lineage>
        <taxon>Bacteria</taxon>
        <taxon>Pseudomonadati</taxon>
        <taxon>Bacteroidota</taxon>
        <taxon>Bacteroidia</taxon>
        <taxon>Bacteroidales</taxon>
        <taxon>Bacteroidaceae</taxon>
        <taxon>Phocaeicola</taxon>
    </lineage>
</organism>
<feature type="transmembrane region" description="Helical" evidence="1">
    <location>
        <begin position="63"/>
        <end position="83"/>
    </location>
</feature>
<dbReference type="PANTHER" id="PTHR38454:SF1">
    <property type="entry name" value="INTEGRAL MEMBRANE PROTEIN"/>
    <property type="match status" value="1"/>
</dbReference>
<keyword evidence="1" id="KW-1133">Transmembrane helix</keyword>